<dbReference type="Proteomes" id="UP000414136">
    <property type="component" value="Unassembled WGS sequence"/>
</dbReference>
<evidence type="ECO:0000313" key="2">
    <source>
        <dbReference type="Proteomes" id="UP000414136"/>
    </source>
</evidence>
<dbReference type="OrthoDB" id="7031433at2"/>
<dbReference type="AlphaFoldDB" id="A0A5E5ANV8"/>
<organism evidence="1 2">
    <name type="scientific">Pandoraea captiosa</name>
    <dbReference type="NCBI Taxonomy" id="2508302"/>
    <lineage>
        <taxon>Bacteria</taxon>
        <taxon>Pseudomonadati</taxon>
        <taxon>Pseudomonadota</taxon>
        <taxon>Betaproteobacteria</taxon>
        <taxon>Burkholderiales</taxon>
        <taxon>Burkholderiaceae</taxon>
        <taxon>Pandoraea</taxon>
    </lineage>
</organism>
<gene>
    <name evidence="1" type="ORF">PCA31118_04702</name>
</gene>
<dbReference type="RefSeq" id="WP_150627366.1">
    <property type="nucleotide sequence ID" value="NZ_CABPSQ010000013.1"/>
</dbReference>
<evidence type="ECO:0000313" key="1">
    <source>
        <dbReference type="EMBL" id="VVE74203.1"/>
    </source>
</evidence>
<protein>
    <submittedName>
        <fullName evidence="1">Gp38</fullName>
    </submittedName>
</protein>
<sequence>MSEINNGGPAFPSHGTMGEVTHEGMTLRDRFAIAALPQLQFSHHDEYTLDAIATLAYQQADAMIRARGAA</sequence>
<proteinExistence type="predicted"/>
<name>A0A5E5ANV8_9BURK</name>
<dbReference type="EMBL" id="CABPSQ010000013">
    <property type="protein sequence ID" value="VVE74203.1"/>
    <property type="molecule type" value="Genomic_DNA"/>
</dbReference>
<accession>A0A5E5ANV8</accession>
<reference evidence="1 2" key="1">
    <citation type="submission" date="2019-08" db="EMBL/GenBank/DDBJ databases">
        <authorList>
            <person name="Peeters C."/>
        </authorList>
    </citation>
    <scope>NUCLEOTIDE SEQUENCE [LARGE SCALE GENOMIC DNA]</scope>
    <source>
        <strain evidence="1 2">LMG 31118</strain>
    </source>
</reference>
<keyword evidence="2" id="KW-1185">Reference proteome</keyword>